<evidence type="ECO:0000313" key="2">
    <source>
        <dbReference type="Proteomes" id="UP001189429"/>
    </source>
</evidence>
<accession>A0ABN9XHF6</accession>
<dbReference type="EMBL" id="CAUYUJ010020558">
    <property type="protein sequence ID" value="CAK0899161.1"/>
    <property type="molecule type" value="Genomic_DNA"/>
</dbReference>
<gene>
    <name evidence="1" type="ORF">PCOR1329_LOCUS76742</name>
</gene>
<evidence type="ECO:0000313" key="1">
    <source>
        <dbReference type="EMBL" id="CAK0899161.1"/>
    </source>
</evidence>
<dbReference type="Proteomes" id="UP001189429">
    <property type="component" value="Unassembled WGS sequence"/>
</dbReference>
<keyword evidence="2" id="KW-1185">Reference proteome</keyword>
<name>A0ABN9XHF6_9DINO</name>
<reference evidence="1" key="1">
    <citation type="submission" date="2023-10" db="EMBL/GenBank/DDBJ databases">
        <authorList>
            <person name="Chen Y."/>
            <person name="Shah S."/>
            <person name="Dougan E. K."/>
            <person name="Thang M."/>
            <person name="Chan C."/>
        </authorList>
    </citation>
    <scope>NUCLEOTIDE SEQUENCE [LARGE SCALE GENOMIC DNA]</scope>
</reference>
<sequence length="123" mass="13439">MGAERQLARPWQRWQLTLVPALAALPALALLALAGPGAAGRRRLQAAALEEADVHSLAGQFDIRLPSVPERLPDGMEGILKDIKKDVEEGMTVKEVLQDVKRDWKKDMPGVKGDIRDIPKAVS</sequence>
<comment type="caution">
    <text evidence="1">The sequence shown here is derived from an EMBL/GenBank/DDBJ whole genome shotgun (WGS) entry which is preliminary data.</text>
</comment>
<proteinExistence type="predicted"/>
<protein>
    <submittedName>
        <fullName evidence="1">Uncharacterized protein</fullName>
    </submittedName>
</protein>
<organism evidence="1 2">
    <name type="scientific">Prorocentrum cordatum</name>
    <dbReference type="NCBI Taxonomy" id="2364126"/>
    <lineage>
        <taxon>Eukaryota</taxon>
        <taxon>Sar</taxon>
        <taxon>Alveolata</taxon>
        <taxon>Dinophyceae</taxon>
        <taxon>Prorocentrales</taxon>
        <taxon>Prorocentraceae</taxon>
        <taxon>Prorocentrum</taxon>
    </lineage>
</organism>